<dbReference type="GO" id="GO:0006412">
    <property type="term" value="P:translation"/>
    <property type="evidence" value="ECO:0007669"/>
    <property type="project" value="UniProtKB-UniRule"/>
</dbReference>
<keyword evidence="4 6" id="KW-0687">Ribonucleoprotein</keyword>
<keyword evidence="3 6" id="KW-0689">Ribosomal protein</keyword>
<dbReference type="Pfam" id="PF01245">
    <property type="entry name" value="Ribosomal_L19"/>
    <property type="match status" value="1"/>
</dbReference>
<dbReference type="STRING" id="1497955.HMPREF1872_01505"/>
<dbReference type="GO" id="GO:0003735">
    <property type="term" value="F:structural constituent of ribosome"/>
    <property type="evidence" value="ECO:0007669"/>
    <property type="project" value="InterPro"/>
</dbReference>
<dbReference type="AlphaFoldDB" id="A0A133Y6E9"/>
<dbReference type="PANTHER" id="PTHR15680">
    <property type="entry name" value="RIBOSOMAL PROTEIN L19"/>
    <property type="match status" value="1"/>
</dbReference>
<protein>
    <recommendedName>
        <fullName evidence="5 6">Large ribosomal subunit protein bL19</fullName>
    </recommendedName>
</protein>
<evidence type="ECO:0000256" key="5">
    <source>
        <dbReference type="ARBA" id="ARBA00035171"/>
    </source>
</evidence>
<comment type="similarity">
    <text evidence="2 6 7">Belongs to the bacterial ribosomal protein bL19 family.</text>
</comment>
<dbReference type="GO" id="GO:0022625">
    <property type="term" value="C:cytosolic large ribosomal subunit"/>
    <property type="evidence" value="ECO:0007669"/>
    <property type="project" value="TreeGrafter"/>
</dbReference>
<dbReference type="PIRSF" id="PIRSF002191">
    <property type="entry name" value="Ribosomal_L19"/>
    <property type="match status" value="1"/>
</dbReference>
<dbReference type="Proteomes" id="UP000070080">
    <property type="component" value="Unassembled WGS sequence"/>
</dbReference>
<dbReference type="HAMAP" id="MF_00402">
    <property type="entry name" value="Ribosomal_bL19"/>
    <property type="match status" value="1"/>
</dbReference>
<evidence type="ECO:0000256" key="6">
    <source>
        <dbReference type="HAMAP-Rule" id="MF_00402"/>
    </source>
</evidence>
<organism evidence="8 9">
    <name type="scientific">Amygdalobacter nucleatus</name>
    <dbReference type="NCBI Taxonomy" id="3029274"/>
    <lineage>
        <taxon>Bacteria</taxon>
        <taxon>Bacillati</taxon>
        <taxon>Bacillota</taxon>
        <taxon>Clostridia</taxon>
        <taxon>Eubacteriales</taxon>
        <taxon>Oscillospiraceae</taxon>
        <taxon>Amygdalobacter</taxon>
    </lineage>
</organism>
<proteinExistence type="inferred from homology"/>
<dbReference type="InterPro" id="IPR001857">
    <property type="entry name" value="Ribosomal_bL19"/>
</dbReference>
<dbReference type="InterPro" id="IPR008991">
    <property type="entry name" value="Translation_prot_SH3-like_sf"/>
</dbReference>
<dbReference type="SUPFAM" id="SSF50104">
    <property type="entry name" value="Translation proteins SH3-like domain"/>
    <property type="match status" value="1"/>
</dbReference>
<dbReference type="InterPro" id="IPR038657">
    <property type="entry name" value="Ribosomal_bL19_sf"/>
</dbReference>
<dbReference type="NCBIfam" id="TIGR01024">
    <property type="entry name" value="rplS_bact"/>
    <property type="match status" value="1"/>
</dbReference>
<evidence type="ECO:0000256" key="7">
    <source>
        <dbReference type="RuleBase" id="RU000559"/>
    </source>
</evidence>
<dbReference type="RefSeq" id="WP_066715238.1">
    <property type="nucleotide sequence ID" value="NZ_CP118869.1"/>
</dbReference>
<comment type="caution">
    <text evidence="8">The sequence shown here is derived from an EMBL/GenBank/DDBJ whole genome shotgun (WGS) entry which is preliminary data.</text>
</comment>
<dbReference type="Gene3D" id="2.30.30.790">
    <property type="match status" value="1"/>
</dbReference>
<gene>
    <name evidence="6" type="primary">rplS</name>
    <name evidence="8" type="ORF">HMPREF1872_01505</name>
</gene>
<evidence type="ECO:0000313" key="8">
    <source>
        <dbReference type="EMBL" id="KXB38782.1"/>
    </source>
</evidence>
<evidence type="ECO:0000313" key="9">
    <source>
        <dbReference type="Proteomes" id="UP000070080"/>
    </source>
</evidence>
<dbReference type="PATRIC" id="fig|1497955.3.peg.1468"/>
<sequence length="118" mass="13417">MRDLVKAVEQSQLRTDLPKLEVGDYIKMHLRITEGQRERIQIFEGTVIALSGKGLSETVTVRRLSFGIGVERVVPVHSPSIAKIELVHKGVVRRAKLYYLRNRSGKAARVRERLANKK</sequence>
<dbReference type="FunFam" id="2.30.30.790:FF:000001">
    <property type="entry name" value="50S ribosomal protein L19"/>
    <property type="match status" value="1"/>
</dbReference>
<dbReference type="OrthoDB" id="9803541at2"/>
<accession>A0A133Y6E9</accession>
<name>A0A133Y6E9_9FIRM</name>
<evidence type="ECO:0000256" key="2">
    <source>
        <dbReference type="ARBA" id="ARBA00005781"/>
    </source>
</evidence>
<keyword evidence="9" id="KW-1185">Reference proteome</keyword>
<dbReference type="EMBL" id="LSCV01000046">
    <property type="protein sequence ID" value="KXB38782.1"/>
    <property type="molecule type" value="Genomic_DNA"/>
</dbReference>
<dbReference type="PANTHER" id="PTHR15680:SF9">
    <property type="entry name" value="LARGE RIBOSOMAL SUBUNIT PROTEIN BL19M"/>
    <property type="match status" value="1"/>
</dbReference>
<evidence type="ECO:0000256" key="4">
    <source>
        <dbReference type="ARBA" id="ARBA00023274"/>
    </source>
</evidence>
<evidence type="ECO:0000256" key="1">
    <source>
        <dbReference type="ARBA" id="ARBA00002349"/>
    </source>
</evidence>
<reference evidence="9" key="1">
    <citation type="submission" date="2016-01" db="EMBL/GenBank/DDBJ databases">
        <authorList>
            <person name="Mitreva M."/>
            <person name="Pepin K.H."/>
            <person name="Mihindukulasuriya K.A."/>
            <person name="Fulton R."/>
            <person name="Fronick C."/>
            <person name="O'Laughlin M."/>
            <person name="Miner T."/>
            <person name="Herter B."/>
            <person name="Rosa B.A."/>
            <person name="Cordes M."/>
            <person name="Tomlinson C."/>
            <person name="Wollam A."/>
            <person name="Palsikar V.B."/>
            <person name="Mardis E.R."/>
            <person name="Wilson R.K."/>
        </authorList>
    </citation>
    <scope>NUCLEOTIDE SEQUENCE [LARGE SCALE GENOMIC DNA]</scope>
    <source>
        <strain evidence="9">KA00274</strain>
    </source>
</reference>
<evidence type="ECO:0000256" key="3">
    <source>
        <dbReference type="ARBA" id="ARBA00022980"/>
    </source>
</evidence>
<comment type="function">
    <text evidence="1 6 7">This protein is located at the 30S-50S ribosomal subunit interface and may play a role in the structure and function of the aminoacyl-tRNA binding site.</text>
</comment>
<dbReference type="PRINTS" id="PR00061">
    <property type="entry name" value="RIBOSOMALL19"/>
</dbReference>